<accession>B3CFB9</accession>
<dbReference type="EMBL" id="ABJL02000008">
    <property type="protein sequence ID" value="EDV05155.1"/>
    <property type="molecule type" value="Genomic_DNA"/>
</dbReference>
<organism evidence="1 2">
    <name type="scientific">Bacteroides intestinalis DSM 17393</name>
    <dbReference type="NCBI Taxonomy" id="471870"/>
    <lineage>
        <taxon>Bacteria</taxon>
        <taxon>Pseudomonadati</taxon>
        <taxon>Bacteroidota</taxon>
        <taxon>Bacteroidia</taxon>
        <taxon>Bacteroidales</taxon>
        <taxon>Bacteroidaceae</taxon>
        <taxon>Bacteroides</taxon>
    </lineage>
</organism>
<sequence>MNHIVDEAVTGAVMFEGKVVIIGAGDAHTKAATGGTNPYPVLCVLVDALNFVTAQFSVVVIIGQVVLRVSLQGIGGEDVDSVTISYPYPTVRIFDDGARAALSESFGEKVAEGVSVVLFDGKVQSAAEGAYPHATFAVTVEGKDMVVTNGMGIVGVVDIPFSANAETFATATHPQGAVKVFGHGIDVGVVMNFFFLCIDQRVVGIDTTTTGTDTDVIVLEAGNHADGIGAVRQRDGFRVNAFDAFVQDSKTGNTGVFRTDPDSTGTVFHDVLQIVGADVAEAVNLEVEVLELFCDSVVGEEPVAVGGDPDNAPGVVYNVVAFHVHIVQFIGRGETEGFNSMGGGVDIPYLAGVVVDPEVPPIIRQHIAVTDVEIRMSADALSFHVE</sequence>
<evidence type="ECO:0000313" key="2">
    <source>
        <dbReference type="Proteomes" id="UP000004596"/>
    </source>
</evidence>
<dbReference type="Proteomes" id="UP000004596">
    <property type="component" value="Unassembled WGS sequence"/>
</dbReference>
<dbReference type="STRING" id="471870.BACINT_04298"/>
<gene>
    <name evidence="1" type="ORF">BACINT_04298</name>
</gene>
<name>B3CFB9_9BACE</name>
<evidence type="ECO:0000313" key="1">
    <source>
        <dbReference type="EMBL" id="EDV05155.1"/>
    </source>
</evidence>
<comment type="caution">
    <text evidence="1">The sequence shown here is derived from an EMBL/GenBank/DDBJ whole genome shotgun (WGS) entry which is preliminary data.</text>
</comment>
<proteinExistence type="predicted"/>
<reference evidence="1 2" key="2">
    <citation type="submission" date="2008-04" db="EMBL/GenBank/DDBJ databases">
        <authorList>
            <person name="Fulton L."/>
            <person name="Clifton S."/>
            <person name="Fulton B."/>
            <person name="Xu J."/>
            <person name="Minx P."/>
            <person name="Pepin K.H."/>
            <person name="Johnson M."/>
            <person name="Thiruvilangam P."/>
            <person name="Bhonagiri V."/>
            <person name="Nash W.E."/>
            <person name="Mardis E.R."/>
            <person name="Wilson R.K."/>
        </authorList>
    </citation>
    <scope>NUCLEOTIDE SEQUENCE [LARGE SCALE GENOMIC DNA]</scope>
    <source>
        <strain evidence="1 2">DSM 17393</strain>
    </source>
</reference>
<dbReference type="AlphaFoldDB" id="B3CFB9"/>
<reference evidence="1 2" key="1">
    <citation type="submission" date="2008-04" db="EMBL/GenBank/DDBJ databases">
        <title>Draft genome sequence of Bacteroides intestinalis (DSM 17393).</title>
        <authorList>
            <person name="Sudarsanam P."/>
            <person name="Ley R."/>
            <person name="Guruge J."/>
            <person name="Turnbaugh P.J."/>
            <person name="Mahowald M."/>
            <person name="Liep D."/>
            <person name="Gordon J."/>
        </authorList>
    </citation>
    <scope>NUCLEOTIDE SEQUENCE [LARGE SCALE GENOMIC DNA]</scope>
    <source>
        <strain evidence="1 2">DSM 17393</strain>
    </source>
</reference>
<protein>
    <submittedName>
        <fullName evidence="1">Uncharacterized protein</fullName>
    </submittedName>
</protein>